<protein>
    <submittedName>
        <fullName evidence="2">Transporter substrate-binding domain-containing protein</fullName>
    </submittedName>
</protein>
<evidence type="ECO:0000313" key="2">
    <source>
        <dbReference type="EMBL" id="QIN83780.1"/>
    </source>
</evidence>
<dbReference type="SUPFAM" id="SSF53850">
    <property type="entry name" value="Periplasmic binding protein-like II"/>
    <property type="match status" value="1"/>
</dbReference>
<proteinExistence type="predicted"/>
<dbReference type="EMBL" id="CP045119">
    <property type="protein sequence ID" value="QIN83780.1"/>
    <property type="molecule type" value="Genomic_DNA"/>
</dbReference>
<name>A0A6G8QBB9_9ACTN</name>
<reference evidence="2 3" key="1">
    <citation type="submission" date="2019-10" db="EMBL/GenBank/DDBJ databases">
        <title>Rubrobacter sp nov SCSIO 52090 isolated from a deep-sea sediment in the South China Sea.</title>
        <authorList>
            <person name="Chen R.W."/>
        </authorList>
    </citation>
    <scope>NUCLEOTIDE SEQUENCE [LARGE SCALE GENOMIC DNA]</scope>
    <source>
        <strain evidence="2 3">SCSIO 52909</strain>
    </source>
</reference>
<dbReference type="Pfam" id="PF00497">
    <property type="entry name" value="SBP_bac_3"/>
    <property type="match status" value="1"/>
</dbReference>
<evidence type="ECO:0000259" key="1">
    <source>
        <dbReference type="Pfam" id="PF00497"/>
    </source>
</evidence>
<dbReference type="Gene3D" id="3.40.190.10">
    <property type="entry name" value="Periplasmic binding protein-like II"/>
    <property type="match status" value="2"/>
</dbReference>
<accession>A0A6G8QBB9</accession>
<gene>
    <name evidence="2" type="ORF">GBA63_14910</name>
</gene>
<dbReference type="KEGG" id="rub:GBA63_14910"/>
<dbReference type="AlphaFoldDB" id="A0A6G8QBB9"/>
<organism evidence="2 3">
    <name type="scientific">Rubrobacter tropicus</name>
    <dbReference type="NCBI Taxonomy" id="2653851"/>
    <lineage>
        <taxon>Bacteria</taxon>
        <taxon>Bacillati</taxon>
        <taxon>Actinomycetota</taxon>
        <taxon>Rubrobacteria</taxon>
        <taxon>Rubrobacterales</taxon>
        <taxon>Rubrobacteraceae</taxon>
        <taxon>Rubrobacter</taxon>
    </lineage>
</organism>
<dbReference type="InterPro" id="IPR001638">
    <property type="entry name" value="Solute-binding_3/MltF_N"/>
</dbReference>
<feature type="domain" description="Solute-binding protein family 3/N-terminal" evidence="1">
    <location>
        <begin position="42"/>
        <end position="223"/>
    </location>
</feature>
<sequence>MRGFVLAGWICLAALVAISSGGCGFPRDPMGTLERVRGGQMRVGVVANEPWTRANGEPSGVEVELIEDFAGELRAETVHVRGTTPELLQAARQGEVDVVVGGFTDESPGIREQKEAGITRPYLVTRPVVGVPPGEEEPEDLAGLEVAVGEVDANAAHLKEQGAVPVRVDDPSEAGLPVAAYGWQLEAWGFEPTGLDLPEERHVVAVPLGENGWLLRLERFLQAHRGDAERLLRQGASG</sequence>
<dbReference type="PROSITE" id="PS51257">
    <property type="entry name" value="PROKAR_LIPOPROTEIN"/>
    <property type="match status" value="1"/>
</dbReference>
<dbReference type="RefSeq" id="WP_166177381.1">
    <property type="nucleotide sequence ID" value="NZ_CP045119.1"/>
</dbReference>
<dbReference type="Proteomes" id="UP000501452">
    <property type="component" value="Chromosome"/>
</dbReference>
<keyword evidence="3" id="KW-1185">Reference proteome</keyword>
<evidence type="ECO:0000313" key="3">
    <source>
        <dbReference type="Proteomes" id="UP000501452"/>
    </source>
</evidence>